<evidence type="ECO:0008006" key="4">
    <source>
        <dbReference type="Google" id="ProtNLM"/>
    </source>
</evidence>
<dbReference type="EMBL" id="VDES01000001">
    <property type="protein sequence ID" value="MBA1372859.1"/>
    <property type="molecule type" value="Genomic_DNA"/>
</dbReference>
<accession>A0A7V8RAG0</accession>
<evidence type="ECO:0000256" key="1">
    <source>
        <dbReference type="SAM" id="Phobius"/>
    </source>
</evidence>
<reference evidence="2 3" key="1">
    <citation type="journal article" date="1994" name="Int. J. Syst. Bacteriol.">
        <title>Phylogenetic positions of novel aerobic, bacteriochlorophyll a-containing bacteria and description of Roseococcus thiosulfatophilus gen. nov., sp. nov., Erythromicrobium ramosum gen. nov., sp. nov., and Erythrobacter litoralis sp. nov.</title>
        <authorList>
            <person name="Yurkov V."/>
            <person name="Stackebrandt E."/>
            <person name="Holmes A."/>
            <person name="Fuerst J.A."/>
            <person name="Hugenholtz P."/>
            <person name="Golecki J."/>
            <person name="Gad'on N."/>
            <person name="Gorlenko V.M."/>
            <person name="Kompantseva E.I."/>
            <person name="Drews G."/>
        </authorList>
    </citation>
    <scope>NUCLEOTIDE SEQUENCE [LARGE SCALE GENOMIC DNA]</scope>
    <source>
        <strain evidence="2 3">KR-99</strain>
    </source>
</reference>
<keyword evidence="1" id="KW-0812">Transmembrane</keyword>
<name>A0A7V8RAG0_9SPHN</name>
<dbReference type="RefSeq" id="WP_181266074.1">
    <property type="nucleotide sequence ID" value="NZ_BAAAGB010000002.1"/>
</dbReference>
<sequence>MSAGPVLTAPRREGFDAAYEQVRGDGGIQFTPKFAKPVDPPPDWLTQFQKWLAEILGPVARFLDAIWPWLEKLLLVALLAGVLVLLWVILAPYIADWRERQGEPGEQWVPDREKARALLEEADRLAAEGRFDEAAHLLLYRSIEDIAEKRPDLLRPSTTTREIGAFDALSQRARQAFGVIAGHVEASFFARRPLDRSAWDSSREAYRSFALDGG</sequence>
<gene>
    <name evidence="2" type="ORF">FG486_00785</name>
</gene>
<evidence type="ECO:0000313" key="3">
    <source>
        <dbReference type="Proteomes" id="UP000589292"/>
    </source>
</evidence>
<dbReference type="AlphaFoldDB" id="A0A7V8RAG0"/>
<keyword evidence="1" id="KW-1133">Transmembrane helix</keyword>
<dbReference type="Proteomes" id="UP000589292">
    <property type="component" value="Unassembled WGS sequence"/>
</dbReference>
<evidence type="ECO:0000313" key="2">
    <source>
        <dbReference type="EMBL" id="MBA1372859.1"/>
    </source>
</evidence>
<keyword evidence="1" id="KW-0472">Membrane</keyword>
<protein>
    <recommendedName>
        <fullName evidence="4">DUF4129 domain-containing protein</fullName>
    </recommendedName>
</protein>
<comment type="caution">
    <text evidence="2">The sequence shown here is derived from an EMBL/GenBank/DDBJ whole genome shotgun (WGS) entry which is preliminary data.</text>
</comment>
<proteinExistence type="predicted"/>
<keyword evidence="3" id="KW-1185">Reference proteome</keyword>
<organism evidence="2 3">
    <name type="scientific">Sphingomonas ursincola</name>
    <dbReference type="NCBI Taxonomy" id="56361"/>
    <lineage>
        <taxon>Bacteria</taxon>
        <taxon>Pseudomonadati</taxon>
        <taxon>Pseudomonadota</taxon>
        <taxon>Alphaproteobacteria</taxon>
        <taxon>Sphingomonadales</taxon>
        <taxon>Sphingomonadaceae</taxon>
        <taxon>Sphingomonas</taxon>
    </lineage>
</organism>
<feature type="transmembrane region" description="Helical" evidence="1">
    <location>
        <begin position="73"/>
        <end position="95"/>
    </location>
</feature>